<reference evidence="2" key="1">
    <citation type="journal article" date="2020" name="mSystems">
        <title>Genome- and Community-Level Interaction Insights into Carbon Utilization and Element Cycling Functions of Hydrothermarchaeota in Hydrothermal Sediment.</title>
        <authorList>
            <person name="Zhou Z."/>
            <person name="Liu Y."/>
            <person name="Xu W."/>
            <person name="Pan J."/>
            <person name="Luo Z.H."/>
            <person name="Li M."/>
        </authorList>
    </citation>
    <scope>NUCLEOTIDE SEQUENCE [LARGE SCALE GENOMIC DNA]</scope>
    <source>
        <strain evidence="2">SpSt-417</strain>
    </source>
</reference>
<name>A0A7C4XT90_UNCKA</name>
<accession>A0A7C4XT90</accession>
<evidence type="ECO:0000313" key="2">
    <source>
        <dbReference type="EMBL" id="HGW29758.1"/>
    </source>
</evidence>
<sequence>MITAGYLYYFLSAKNKIPNPITTEWFSEEKNKMVLLAYYYMPISGLVSTPIMIATVYLPLSVVFETLTTQAWIVIVAAVAFRRTALRHILYLLIPRWKEVNSEKTSKKGGSDWYGMTLIKSGALLVEAYVGYLTIKEQTMAYALAFGAFVALSPILIPVLLALALLLLELFKAGLKRITWQM</sequence>
<organism evidence="2">
    <name type="scientific">candidate division WWE3 bacterium</name>
    <dbReference type="NCBI Taxonomy" id="2053526"/>
    <lineage>
        <taxon>Bacteria</taxon>
        <taxon>Katanobacteria</taxon>
    </lineage>
</organism>
<proteinExistence type="predicted"/>
<comment type="caution">
    <text evidence="2">The sequence shown here is derived from an EMBL/GenBank/DDBJ whole genome shotgun (WGS) entry which is preliminary data.</text>
</comment>
<keyword evidence="1" id="KW-1133">Transmembrane helix</keyword>
<feature type="transmembrane region" description="Helical" evidence="1">
    <location>
        <begin position="141"/>
        <end position="168"/>
    </location>
</feature>
<feature type="transmembrane region" description="Helical" evidence="1">
    <location>
        <begin position="37"/>
        <end position="60"/>
    </location>
</feature>
<evidence type="ECO:0000256" key="1">
    <source>
        <dbReference type="SAM" id="Phobius"/>
    </source>
</evidence>
<dbReference type="EMBL" id="DSRT01000131">
    <property type="protein sequence ID" value="HGW29758.1"/>
    <property type="molecule type" value="Genomic_DNA"/>
</dbReference>
<protein>
    <submittedName>
        <fullName evidence="2">Uncharacterized protein</fullName>
    </submittedName>
</protein>
<keyword evidence="1" id="KW-0472">Membrane</keyword>
<dbReference type="AlphaFoldDB" id="A0A7C4XT90"/>
<gene>
    <name evidence="2" type="ORF">ENR63_02450</name>
</gene>
<keyword evidence="1" id="KW-0812">Transmembrane</keyword>
<feature type="transmembrane region" description="Helical" evidence="1">
    <location>
        <begin position="113"/>
        <end position="135"/>
    </location>
</feature>